<evidence type="ECO:0000313" key="3">
    <source>
        <dbReference type="EMBL" id="KAF2451001.1"/>
    </source>
</evidence>
<sequence length="330" mass="36163">MFSTKGESYAFLAILIVVIVVSSATTITWVILFRNRNRLSDNAPPTDKDNTIGRYWPFERTPKSDVENATPRISPGQISEPSDVRRLNLEERLVVESSDKETYAQAQRTEADKTRSLRVFGVVDGRRETTSLAVDCIANRPILTQEKMLLLNLAFISAPAGSCSNLSSSHTATITAPKIRDPPATNDTLPEKVRNERFHARDITSLVFGSSIPSFTSPNQDATTSAMSTTSWTLSATPSVTSTPLPEISYEHHSDGSAITLAILVSIIGGALLLTLAGWAWRKQKNKKSFGPDHHGTELAKLKILNAGSAPSGARRHYNRDTVELDARPY</sequence>
<keyword evidence="4" id="KW-1185">Reference proteome</keyword>
<keyword evidence="2" id="KW-1133">Transmembrane helix</keyword>
<accession>A0A9P4PY54</accession>
<proteinExistence type="predicted"/>
<dbReference type="EMBL" id="MU001493">
    <property type="protein sequence ID" value="KAF2451001.1"/>
    <property type="molecule type" value="Genomic_DNA"/>
</dbReference>
<evidence type="ECO:0000256" key="2">
    <source>
        <dbReference type="SAM" id="Phobius"/>
    </source>
</evidence>
<dbReference type="OrthoDB" id="10488840at2759"/>
<dbReference type="Proteomes" id="UP000799764">
    <property type="component" value="Unassembled WGS sequence"/>
</dbReference>
<evidence type="ECO:0000313" key="4">
    <source>
        <dbReference type="Proteomes" id="UP000799764"/>
    </source>
</evidence>
<reference evidence="3" key="1">
    <citation type="journal article" date="2020" name="Stud. Mycol.">
        <title>101 Dothideomycetes genomes: a test case for predicting lifestyles and emergence of pathogens.</title>
        <authorList>
            <person name="Haridas S."/>
            <person name="Albert R."/>
            <person name="Binder M."/>
            <person name="Bloem J."/>
            <person name="Labutti K."/>
            <person name="Salamov A."/>
            <person name="Andreopoulos B."/>
            <person name="Baker S."/>
            <person name="Barry K."/>
            <person name="Bills G."/>
            <person name="Bluhm B."/>
            <person name="Cannon C."/>
            <person name="Castanera R."/>
            <person name="Culley D."/>
            <person name="Daum C."/>
            <person name="Ezra D."/>
            <person name="Gonzalez J."/>
            <person name="Henrissat B."/>
            <person name="Kuo A."/>
            <person name="Liang C."/>
            <person name="Lipzen A."/>
            <person name="Lutzoni F."/>
            <person name="Magnuson J."/>
            <person name="Mondo S."/>
            <person name="Nolan M."/>
            <person name="Ohm R."/>
            <person name="Pangilinan J."/>
            <person name="Park H.-J."/>
            <person name="Ramirez L."/>
            <person name="Alfaro M."/>
            <person name="Sun H."/>
            <person name="Tritt A."/>
            <person name="Yoshinaga Y."/>
            <person name="Zwiers L.-H."/>
            <person name="Turgeon B."/>
            <person name="Goodwin S."/>
            <person name="Spatafora J."/>
            <person name="Crous P."/>
            <person name="Grigoriev I."/>
        </authorList>
    </citation>
    <scope>NUCLEOTIDE SEQUENCE</scope>
    <source>
        <strain evidence="3">CBS 690.94</strain>
    </source>
</reference>
<organism evidence="3 4">
    <name type="scientific">Karstenula rhodostoma CBS 690.94</name>
    <dbReference type="NCBI Taxonomy" id="1392251"/>
    <lineage>
        <taxon>Eukaryota</taxon>
        <taxon>Fungi</taxon>
        <taxon>Dikarya</taxon>
        <taxon>Ascomycota</taxon>
        <taxon>Pezizomycotina</taxon>
        <taxon>Dothideomycetes</taxon>
        <taxon>Pleosporomycetidae</taxon>
        <taxon>Pleosporales</taxon>
        <taxon>Massarineae</taxon>
        <taxon>Didymosphaeriaceae</taxon>
        <taxon>Karstenula</taxon>
    </lineage>
</organism>
<keyword evidence="2" id="KW-0472">Membrane</keyword>
<evidence type="ECO:0000256" key="1">
    <source>
        <dbReference type="SAM" id="MobiDB-lite"/>
    </source>
</evidence>
<feature type="transmembrane region" description="Helical" evidence="2">
    <location>
        <begin position="258"/>
        <end position="281"/>
    </location>
</feature>
<keyword evidence="2" id="KW-0812">Transmembrane</keyword>
<feature type="region of interest" description="Disordered" evidence="1">
    <location>
        <begin position="310"/>
        <end position="330"/>
    </location>
</feature>
<name>A0A9P4PY54_9PLEO</name>
<feature type="transmembrane region" description="Helical" evidence="2">
    <location>
        <begin position="9"/>
        <end position="32"/>
    </location>
</feature>
<gene>
    <name evidence="3" type="ORF">P171DRAFT_439542</name>
</gene>
<protein>
    <submittedName>
        <fullName evidence="3">Uncharacterized protein</fullName>
    </submittedName>
</protein>
<comment type="caution">
    <text evidence="3">The sequence shown here is derived from an EMBL/GenBank/DDBJ whole genome shotgun (WGS) entry which is preliminary data.</text>
</comment>
<dbReference type="AlphaFoldDB" id="A0A9P4PY54"/>
<feature type="compositionally biased region" description="Basic and acidic residues" evidence="1">
    <location>
        <begin position="319"/>
        <end position="330"/>
    </location>
</feature>